<dbReference type="Pfam" id="PF01408">
    <property type="entry name" value="GFO_IDH_MocA"/>
    <property type="match status" value="1"/>
</dbReference>
<proteinExistence type="predicted"/>
<dbReference type="RefSeq" id="WP_161405601.1">
    <property type="nucleotide sequence ID" value="NZ_WTUZ01000010.1"/>
</dbReference>
<evidence type="ECO:0000259" key="1">
    <source>
        <dbReference type="Pfam" id="PF01408"/>
    </source>
</evidence>
<protein>
    <submittedName>
        <fullName evidence="2">Gfo/Idh/MocA family oxidoreductase</fullName>
    </submittedName>
</protein>
<dbReference type="InterPro" id="IPR000683">
    <property type="entry name" value="Gfo/Idh/MocA-like_OxRdtase_N"/>
</dbReference>
<dbReference type="AlphaFoldDB" id="A0A6L8UTU2"/>
<dbReference type="SUPFAM" id="SSF51735">
    <property type="entry name" value="NAD(P)-binding Rossmann-fold domains"/>
    <property type="match status" value="1"/>
</dbReference>
<name>A0A6L8UTU2_9BACL</name>
<dbReference type="Proteomes" id="UP000481087">
    <property type="component" value="Unassembled WGS sequence"/>
</dbReference>
<dbReference type="Gene3D" id="3.40.50.720">
    <property type="entry name" value="NAD(P)-binding Rossmann-like Domain"/>
    <property type="match status" value="1"/>
</dbReference>
<feature type="domain" description="Gfo/Idh/MocA-like oxidoreductase N-terminal" evidence="1">
    <location>
        <begin position="4"/>
        <end position="122"/>
    </location>
</feature>
<dbReference type="PANTHER" id="PTHR43377:SF1">
    <property type="entry name" value="BILIVERDIN REDUCTASE A"/>
    <property type="match status" value="1"/>
</dbReference>
<comment type="caution">
    <text evidence="2">The sequence shown here is derived from an EMBL/GenBank/DDBJ whole genome shotgun (WGS) entry which is preliminary data.</text>
</comment>
<evidence type="ECO:0000313" key="3">
    <source>
        <dbReference type="Proteomes" id="UP000481087"/>
    </source>
</evidence>
<dbReference type="GO" id="GO:0000166">
    <property type="term" value="F:nucleotide binding"/>
    <property type="evidence" value="ECO:0007669"/>
    <property type="project" value="InterPro"/>
</dbReference>
<keyword evidence="3" id="KW-1185">Reference proteome</keyword>
<dbReference type="InterPro" id="IPR036291">
    <property type="entry name" value="NAD(P)-bd_dom_sf"/>
</dbReference>
<dbReference type="PANTHER" id="PTHR43377">
    <property type="entry name" value="BILIVERDIN REDUCTASE A"/>
    <property type="match status" value="1"/>
</dbReference>
<dbReference type="EMBL" id="WTUZ01000010">
    <property type="protein sequence ID" value="MZQ81304.1"/>
    <property type="molecule type" value="Genomic_DNA"/>
</dbReference>
<accession>A0A6L8UTU2</accession>
<gene>
    <name evidence="2" type="ORF">GQF01_04090</name>
</gene>
<evidence type="ECO:0000313" key="2">
    <source>
        <dbReference type="EMBL" id="MZQ81304.1"/>
    </source>
</evidence>
<dbReference type="InterPro" id="IPR051450">
    <property type="entry name" value="Gfo/Idh/MocA_Oxidoreductases"/>
</dbReference>
<reference evidence="2 3" key="1">
    <citation type="submission" date="2019-12" db="EMBL/GenBank/DDBJ databases">
        <title>Paenibacillus sp. nov. sp. isolated from soil.</title>
        <authorList>
            <person name="Kim J."/>
            <person name="Jeong S.E."/>
            <person name="Jung H.S."/>
            <person name="Jeon C.O."/>
        </authorList>
    </citation>
    <scope>NUCLEOTIDE SEQUENCE [LARGE SCALE GENOMIC DNA]</scope>
    <source>
        <strain evidence="2 3">5J-6</strain>
    </source>
</reference>
<organism evidence="2 3">
    <name type="scientific">Paenibacillus silvestris</name>
    <dbReference type="NCBI Taxonomy" id="2606219"/>
    <lineage>
        <taxon>Bacteria</taxon>
        <taxon>Bacillati</taxon>
        <taxon>Bacillota</taxon>
        <taxon>Bacilli</taxon>
        <taxon>Bacillales</taxon>
        <taxon>Paenibacillaceae</taxon>
        <taxon>Paenibacillus</taxon>
    </lineage>
</organism>
<sequence length="365" mass="40707">MSLIEFGIVGRGWRADFYLRIAKALPQHFAVRAMLVRDEERGKEIEDEWGVKTYRDMASFASSGPLMFAVVSVPWDAAPSCTLELAERGIPVLTETPPARDIPGMIALYESLRKVKGRVQVAEQYLYQPMHAARIAFTRSGKLGDVSQVQVSAAHGYHGISLIRKLLGIDFENAVIKGQRFTSKLVKGPGRYGPPESEEIGNSVQDIATLCFGDKLALFDFTGDQYFSWIRKNRILVRGSHGELTDESFRYLQDFQTPIYGELRRVDTGHNGNLEGYYHRGITANHEWVYVNPFVLGRLSDDEIAIASSLAKMADYVQGGPACYGLEEAMQDHYLSIMMQAAIESGEELTTTTQPWAYGSEQASS</sequence>